<proteinExistence type="predicted"/>
<feature type="region of interest" description="Disordered" evidence="1">
    <location>
        <begin position="675"/>
        <end position="724"/>
    </location>
</feature>
<accession>M2YF88</accession>
<name>M2YF88_9MICC</name>
<dbReference type="PANTHER" id="PTHR35399:SF2">
    <property type="entry name" value="DUF839 DOMAIN-CONTAINING PROTEIN"/>
    <property type="match status" value="1"/>
</dbReference>
<feature type="compositionally biased region" description="Basic and acidic residues" evidence="1">
    <location>
        <begin position="684"/>
        <end position="704"/>
    </location>
</feature>
<dbReference type="InterPro" id="IPR008557">
    <property type="entry name" value="PhoX"/>
</dbReference>
<evidence type="ECO:0000313" key="2">
    <source>
        <dbReference type="EMBL" id="EME37244.1"/>
    </source>
</evidence>
<keyword evidence="3" id="KW-1185">Reference proteome</keyword>
<dbReference type="PROSITE" id="PS51318">
    <property type="entry name" value="TAT"/>
    <property type="match status" value="1"/>
</dbReference>
<protein>
    <submittedName>
        <fullName evidence="2">Phosphatase</fullName>
    </submittedName>
</protein>
<feature type="compositionally biased region" description="Basic and acidic residues" evidence="1">
    <location>
        <begin position="500"/>
        <end position="511"/>
    </location>
</feature>
<dbReference type="InterPro" id="IPR006311">
    <property type="entry name" value="TAT_signal"/>
</dbReference>
<dbReference type="Proteomes" id="UP000009877">
    <property type="component" value="Unassembled WGS sequence"/>
</dbReference>
<dbReference type="EMBL" id="ANHZ02000004">
    <property type="protein sequence ID" value="EME37244.1"/>
    <property type="molecule type" value="Genomic_DNA"/>
</dbReference>
<feature type="region of interest" description="Disordered" evidence="1">
    <location>
        <begin position="490"/>
        <end position="511"/>
    </location>
</feature>
<feature type="compositionally biased region" description="Basic residues" evidence="1">
    <location>
        <begin position="706"/>
        <end position="724"/>
    </location>
</feature>
<dbReference type="STRING" id="71999.KPaMU14_10270"/>
<dbReference type="AlphaFoldDB" id="M2YF88"/>
<dbReference type="Pfam" id="PF05787">
    <property type="entry name" value="PhoX"/>
    <property type="match status" value="1"/>
</dbReference>
<gene>
    <name evidence="2" type="ORF">C884_01752</name>
</gene>
<dbReference type="SUPFAM" id="SSF101898">
    <property type="entry name" value="NHL repeat"/>
    <property type="match status" value="1"/>
</dbReference>
<dbReference type="RefSeq" id="WP_006213738.1">
    <property type="nucleotide sequence ID" value="NZ_ANHZ02000004.1"/>
</dbReference>
<dbReference type="PANTHER" id="PTHR35399">
    <property type="entry name" value="SLR8030 PROTEIN"/>
    <property type="match status" value="1"/>
</dbReference>
<organism evidence="2 3">
    <name type="scientific">Kocuria palustris PEL</name>
    <dbReference type="NCBI Taxonomy" id="1236550"/>
    <lineage>
        <taxon>Bacteria</taxon>
        <taxon>Bacillati</taxon>
        <taxon>Actinomycetota</taxon>
        <taxon>Actinomycetes</taxon>
        <taxon>Micrococcales</taxon>
        <taxon>Micrococcaceae</taxon>
        <taxon>Kocuria</taxon>
    </lineage>
</organism>
<reference evidence="2 3" key="1">
    <citation type="journal article" date="2014" name="Genome Announc.">
        <title>Draft Genome Sequence of Kocuria palustris PEL.</title>
        <authorList>
            <person name="Sharma G."/>
            <person name="Khatri I."/>
            <person name="Subramanian S."/>
        </authorList>
    </citation>
    <scope>NUCLEOTIDE SEQUENCE [LARGE SCALE GENOMIC DNA]</scope>
    <source>
        <strain evidence="2 3">PEL</strain>
    </source>
</reference>
<evidence type="ECO:0000313" key="3">
    <source>
        <dbReference type="Proteomes" id="UP000009877"/>
    </source>
</evidence>
<sequence>MRHQLLPMLGHTNGKRSPLTCALKCDSACAKPDCNQSDNATFREVASTALSRRSALGLGAAAAVSVGVVATGTRAEATFAYWGERGGRMDFTPIDPVDAAVDDLNVPEGFDWSPIIRWGDPLFADSPAFDPQNQTYESQKAQFGFNNDYLDIIPDRGGRTGVLVCNHEYTNENTMFPADQLENDLERTAAVGIAAHGMAVVEIERSAPGQPWTYVVGGRRNRRITADTPFSVDGPAAGSDMLKTVADPTGRLVLGTQNNCSGGVTPWGTVLSGEENINNVLTAKASPEATRYGIGTKPTSRRWDLVDPRWDGNNEGYENEINRFGWVVEIDPQDPSSTPVKHTSMGRFKHEGANVYVAADGTVVAYSGDDQRFDYLYKFVSAKKHKQGDRRHNMTLLSEGDLYVAKFTGDSEKEIDGSGRLPSDGAFDGKGQWLPLVVGGKSKVQGMSVEDVLVHTRLAGDKVGATKMDRPEDVEPNPHTGKVYVACTNNTERGTPGKAAADEANPRSSNRDGHIIELTEDAANSGGTTFHWSILLVCGDPAANSSTYFAGFPADRVSPISCPDNVAFDAEGHLWISTDGAPGTIGYNDGLFRVGLEGRERGLVEQFLSVPQDAETCGPVIHDKEQMAYVAVQHPGEDGTFEDPRSYFPDYVLKTRQGDGKFSLPRPSVVQVYSTGKGRGQFGRGKELARERKSARGLEMEGYKGRSTKAIRDKARRARRSYTD</sequence>
<evidence type="ECO:0000256" key="1">
    <source>
        <dbReference type="SAM" id="MobiDB-lite"/>
    </source>
</evidence>
<comment type="caution">
    <text evidence="2">The sequence shown here is derived from an EMBL/GenBank/DDBJ whole genome shotgun (WGS) entry which is preliminary data.</text>
</comment>